<accession>A0A8S5P7B7</accession>
<dbReference type="EMBL" id="BK015344">
    <property type="protein sequence ID" value="DAE02337.1"/>
    <property type="molecule type" value="Genomic_DNA"/>
</dbReference>
<protein>
    <submittedName>
        <fullName evidence="1">Uncharacterized protein</fullName>
    </submittedName>
</protein>
<organism evidence="1">
    <name type="scientific">Herelleviridae sp. cttEB8</name>
    <dbReference type="NCBI Taxonomy" id="2825832"/>
    <lineage>
        <taxon>Viruses</taxon>
        <taxon>Duplodnaviria</taxon>
        <taxon>Heunggongvirae</taxon>
        <taxon>Uroviricota</taxon>
        <taxon>Caudoviricetes</taxon>
        <taxon>Herelleviridae</taxon>
    </lineage>
</organism>
<sequence length="45" mass="5185">MRVATNFISFGEASVNPGLFLLKFKKSLYLCGNLKRMIWAEFMLV</sequence>
<name>A0A8S5P7B7_9CAUD</name>
<reference evidence="1" key="1">
    <citation type="journal article" date="2021" name="Proc. Natl. Acad. Sci. U.S.A.">
        <title>A Catalog of Tens of Thousands of Viruses from Human Metagenomes Reveals Hidden Associations with Chronic Diseases.</title>
        <authorList>
            <person name="Tisza M.J."/>
            <person name="Buck C.B."/>
        </authorList>
    </citation>
    <scope>NUCLEOTIDE SEQUENCE</scope>
    <source>
        <strain evidence="1">CttEB8</strain>
    </source>
</reference>
<evidence type="ECO:0000313" key="1">
    <source>
        <dbReference type="EMBL" id="DAE02337.1"/>
    </source>
</evidence>
<proteinExistence type="predicted"/>